<evidence type="ECO:0000259" key="1">
    <source>
        <dbReference type="Pfam" id="PF06985"/>
    </source>
</evidence>
<dbReference type="Proteomes" id="UP001321760">
    <property type="component" value="Unassembled WGS sequence"/>
</dbReference>
<evidence type="ECO:0000313" key="3">
    <source>
        <dbReference type="Proteomes" id="UP001321760"/>
    </source>
</evidence>
<reference evidence="2" key="1">
    <citation type="journal article" date="2023" name="Mol. Phylogenet. Evol.">
        <title>Genome-scale phylogeny and comparative genomics of the fungal order Sordariales.</title>
        <authorList>
            <person name="Hensen N."/>
            <person name="Bonometti L."/>
            <person name="Westerberg I."/>
            <person name="Brannstrom I.O."/>
            <person name="Guillou S."/>
            <person name="Cros-Aarteil S."/>
            <person name="Calhoun S."/>
            <person name="Haridas S."/>
            <person name="Kuo A."/>
            <person name="Mondo S."/>
            <person name="Pangilinan J."/>
            <person name="Riley R."/>
            <person name="LaButti K."/>
            <person name="Andreopoulos B."/>
            <person name="Lipzen A."/>
            <person name="Chen C."/>
            <person name="Yan M."/>
            <person name="Daum C."/>
            <person name="Ng V."/>
            <person name="Clum A."/>
            <person name="Steindorff A."/>
            <person name="Ohm R.A."/>
            <person name="Martin F."/>
            <person name="Silar P."/>
            <person name="Natvig D.O."/>
            <person name="Lalanne C."/>
            <person name="Gautier V."/>
            <person name="Ament-Velasquez S.L."/>
            <person name="Kruys A."/>
            <person name="Hutchinson M.I."/>
            <person name="Powell A.J."/>
            <person name="Barry K."/>
            <person name="Miller A.N."/>
            <person name="Grigoriev I.V."/>
            <person name="Debuchy R."/>
            <person name="Gladieux P."/>
            <person name="Hiltunen Thoren M."/>
            <person name="Johannesson H."/>
        </authorList>
    </citation>
    <scope>NUCLEOTIDE SEQUENCE</scope>
    <source>
        <strain evidence="2">PSN243</strain>
    </source>
</reference>
<organism evidence="2 3">
    <name type="scientific">Podospora aff. communis PSN243</name>
    <dbReference type="NCBI Taxonomy" id="3040156"/>
    <lineage>
        <taxon>Eukaryota</taxon>
        <taxon>Fungi</taxon>
        <taxon>Dikarya</taxon>
        <taxon>Ascomycota</taxon>
        <taxon>Pezizomycotina</taxon>
        <taxon>Sordariomycetes</taxon>
        <taxon>Sordariomycetidae</taxon>
        <taxon>Sordariales</taxon>
        <taxon>Podosporaceae</taxon>
        <taxon>Podospora</taxon>
    </lineage>
</organism>
<dbReference type="Pfam" id="PF06985">
    <property type="entry name" value="HET"/>
    <property type="match status" value="1"/>
</dbReference>
<dbReference type="Pfam" id="PF26639">
    <property type="entry name" value="Het-6_barrel"/>
    <property type="match status" value="1"/>
</dbReference>
<dbReference type="EMBL" id="MU865933">
    <property type="protein sequence ID" value="KAK4450273.1"/>
    <property type="molecule type" value="Genomic_DNA"/>
</dbReference>
<proteinExistence type="predicted"/>
<accession>A0AAV9GPW1</accession>
<feature type="domain" description="Heterokaryon incompatibility" evidence="1">
    <location>
        <begin position="56"/>
        <end position="251"/>
    </location>
</feature>
<reference evidence="2" key="2">
    <citation type="submission" date="2023-05" db="EMBL/GenBank/DDBJ databases">
        <authorList>
            <consortium name="Lawrence Berkeley National Laboratory"/>
            <person name="Steindorff A."/>
            <person name="Hensen N."/>
            <person name="Bonometti L."/>
            <person name="Westerberg I."/>
            <person name="Brannstrom I.O."/>
            <person name="Guillou S."/>
            <person name="Cros-Aarteil S."/>
            <person name="Calhoun S."/>
            <person name="Haridas S."/>
            <person name="Kuo A."/>
            <person name="Mondo S."/>
            <person name="Pangilinan J."/>
            <person name="Riley R."/>
            <person name="Labutti K."/>
            <person name="Andreopoulos B."/>
            <person name="Lipzen A."/>
            <person name="Chen C."/>
            <person name="Yanf M."/>
            <person name="Daum C."/>
            <person name="Ng V."/>
            <person name="Clum A."/>
            <person name="Ohm R."/>
            <person name="Martin F."/>
            <person name="Silar P."/>
            <person name="Natvig D."/>
            <person name="Lalanne C."/>
            <person name="Gautier V."/>
            <person name="Ament-Velasquez S.L."/>
            <person name="Kruys A."/>
            <person name="Hutchinson M.I."/>
            <person name="Powell A.J."/>
            <person name="Barry K."/>
            <person name="Miller A.N."/>
            <person name="Grigoriev I.V."/>
            <person name="Debuchy R."/>
            <person name="Gladieux P."/>
            <person name="Thoren M.H."/>
            <person name="Johannesson H."/>
        </authorList>
    </citation>
    <scope>NUCLEOTIDE SEQUENCE</scope>
    <source>
        <strain evidence="2">PSN243</strain>
    </source>
</reference>
<evidence type="ECO:0000313" key="2">
    <source>
        <dbReference type="EMBL" id="KAK4450273.1"/>
    </source>
</evidence>
<name>A0AAV9GPW1_9PEZI</name>
<gene>
    <name evidence="2" type="ORF">QBC34DRAFT_78068</name>
</gene>
<dbReference type="AlphaFoldDB" id="A0AAV9GPW1"/>
<dbReference type="InterPro" id="IPR052895">
    <property type="entry name" value="HetReg/Transcr_Mod"/>
</dbReference>
<dbReference type="PANTHER" id="PTHR24148:SF82">
    <property type="entry name" value="HETEROKARYON INCOMPATIBILITY DOMAIN-CONTAINING PROTEIN"/>
    <property type="match status" value="1"/>
</dbReference>
<dbReference type="PANTHER" id="PTHR24148">
    <property type="entry name" value="ANKYRIN REPEAT DOMAIN-CONTAINING PROTEIN 39 HOMOLOG-RELATED"/>
    <property type="match status" value="1"/>
</dbReference>
<comment type="caution">
    <text evidence="2">The sequence shown here is derived from an EMBL/GenBank/DDBJ whole genome shotgun (WGS) entry which is preliminary data.</text>
</comment>
<keyword evidence="3" id="KW-1185">Reference proteome</keyword>
<protein>
    <submittedName>
        <fullName evidence="2">Heterokaryon incompatibility protein-domain-containing protein</fullName>
    </submittedName>
</protein>
<dbReference type="InterPro" id="IPR010730">
    <property type="entry name" value="HET"/>
</dbReference>
<sequence length="712" mass="79672">MSLSLSSRHSLILYGELDLSLGARTFRLLRLNPGPWWLHNISASLGEYQLDNPPPYKALSYAWDNGVNHNSAVLRCNGVNFDISWNLHGALRRLRHASRPVHVWVDAICINQKDDSERTHQVQMMRNIYEQSEEVAIWLGAAQDTDMMGGDVLPELTPEAPPYVDWQGKDIEQDKALWEAFVVRQKSHQDTVDIRRRDIFGAFCVLWLLSVGVEAAHIIHLRHIGQSITILNGLDAIMEQSWWTRTWVLQETIVATRAVVYYGDLSAPWEMFAGAAIAYSSKKLANSIESAYPYIRSLSRFSSTVGEMEGVRSAWNDRARLVTLLTLLRRFRTRKTTDPRDKVYALLGIVQSWEGQERLIPDYGLDPQQVFHRTTVAAIKLTQSLEALIGTAGNPNISWVTDWSFSPGVSENSRVGLAVTLYNASKYLPPKPVRTHGGSLLELHGFALDKVRAVAADVLPPKQADQGDTSQWREIVDRWEVFLEKLGGKTARYSGGGTVGEAFWRTLCGDSEYIWDSRRGKAGHRRAKATLAAGYARWRTADTSRRRLTSIIGGYWQETGGSWESMIADDPEVERRNAFHYAVEYTASGRRFFVTENGYMGLGPPDIAPGDVVHVVAAGRVPFVLRPSVNPAICENAPVDTLVRGKMEQTYIPAGPGQKRLTINEEYCNMSHAESYTLVGDVYLHGIMDGVSIGRNIVKPVLLLLLVVLCPA</sequence>